<gene>
    <name evidence="1" type="ORF">MNBD_GAMMA01-1971</name>
</gene>
<evidence type="ECO:0008006" key="2">
    <source>
        <dbReference type="Google" id="ProtNLM"/>
    </source>
</evidence>
<name>A0A3B0W3V0_9ZZZZ</name>
<dbReference type="AlphaFoldDB" id="A0A3B0W3V0"/>
<evidence type="ECO:0000313" key="1">
    <source>
        <dbReference type="EMBL" id="VAW39286.1"/>
    </source>
</evidence>
<accession>A0A3B0W3V0</accession>
<proteinExistence type="predicted"/>
<sequence length="157" mass="17622">MKKLILFLPFILVHLVYAQNHDTQENQVIVTEVINGANVYGEKWSSSAHNSTDIATALAKHEELVGKEMIFTGNITKVCQNTGCWMILETNGKFARVDFNSHSFFIPKDTQGTAEVFGVLHSKTMSDEKRKHLEDEGTGKLPEQVFEITATSIKIRP</sequence>
<reference evidence="1" key="1">
    <citation type="submission" date="2018-06" db="EMBL/GenBank/DDBJ databases">
        <authorList>
            <person name="Zhirakovskaya E."/>
        </authorList>
    </citation>
    <scope>NUCLEOTIDE SEQUENCE</scope>
</reference>
<protein>
    <recommendedName>
        <fullName evidence="2">DUF4920 domain-containing protein</fullName>
    </recommendedName>
</protein>
<dbReference type="EMBL" id="UOEW01000223">
    <property type="protein sequence ID" value="VAW39286.1"/>
    <property type="molecule type" value="Genomic_DNA"/>
</dbReference>
<dbReference type="InterPro" id="IPR032577">
    <property type="entry name" value="DUF4920"/>
</dbReference>
<organism evidence="1">
    <name type="scientific">hydrothermal vent metagenome</name>
    <dbReference type="NCBI Taxonomy" id="652676"/>
    <lineage>
        <taxon>unclassified sequences</taxon>
        <taxon>metagenomes</taxon>
        <taxon>ecological metagenomes</taxon>
    </lineage>
</organism>
<dbReference type="Pfam" id="PF16267">
    <property type="entry name" value="DUF4920"/>
    <property type="match status" value="1"/>
</dbReference>